<dbReference type="HOGENOM" id="CLU_359001_0_0_1"/>
<sequence length="780" mass="87614">MSKNEGSRTLAQVERSCETGRKRLIDERKPTSIVYDPSKEAPSSLPLQLLSSKHSCTSDIDVDLMPLHAELTSSSQKSATDRSDRHQGGSASRFKGRYSHDGKFVFEAPEQLSQSSSDPSICAMIKGFLGHPTAGSLRARDHDLLWYGSTESSSAGASIVGYSFLHEEATAWHTRSRAWYREARECVSFGSLYMEETGPHTQTIQEWVRSPAPHGKLERENQRHLGAEARADAGQRTLDLTDETDGLGLQLEVDGCHDVMNESSRICRFDKQASDHLSDAFALTQTVVLQSQPLTTNPFVPNAAPVSKLYTVQGKDILQVSEAVTAAIKMVRDGTHTRGRDLVSVICAVQRADYYQNITNHAGSGALALFPMETWVLISENVEEKTMLNYRLVCSTLSKSAHKAFLLTRFATRRSLPTRKSLEKLLHLLRNDDFGPSIERLILEPIPDNYGRKNRKSDFLFVHEELGFHQIFSAIKARGNKVALEYVESETTCDYLRPRRGSLTYELHGQAFKADYEFRDISVSAIGRYSLPVAEAEDILWCLAKNKSTIRATHYSNIITNPAAHYSDVYSNLTVNAAAAATANLRYAVDYTPHDKALSFQNVGMVFEHVRNLLHVHCGIRISISKWITTDFTIHKLQLSQCTIRGPGVLERLLENNRTSLQVIEVEDVHMELSDQWWPGQVGDGWHFWGDFLYMLSDMPALKSVKVSKLRYLRQYQRLGWKPDEVNLPRGAKEVVIKGNNFRTELEDLASFVMAADQRMRAEWLAPDAVEGPSMVEADL</sequence>
<feature type="region of interest" description="Disordered" evidence="1">
    <location>
        <begin position="72"/>
        <end position="96"/>
    </location>
</feature>
<dbReference type="GeneID" id="40749703"/>
<feature type="compositionally biased region" description="Polar residues" evidence="1">
    <location>
        <begin position="1"/>
        <end position="10"/>
    </location>
</feature>
<feature type="region of interest" description="Disordered" evidence="1">
    <location>
        <begin position="1"/>
        <end position="45"/>
    </location>
</feature>
<dbReference type="RefSeq" id="XP_029755279.1">
    <property type="nucleotide sequence ID" value="XM_029907397.1"/>
</dbReference>
<dbReference type="EMBL" id="KL585010">
    <property type="protein sequence ID" value="KEQ79092.1"/>
    <property type="molecule type" value="Genomic_DNA"/>
</dbReference>
<feature type="compositionally biased region" description="Basic and acidic residues" evidence="1">
    <location>
        <begin position="15"/>
        <end position="30"/>
    </location>
</feature>
<keyword evidence="3" id="KW-1185">Reference proteome</keyword>
<dbReference type="AlphaFoldDB" id="A0A074XAK7"/>
<gene>
    <name evidence="2" type="ORF">M438DRAFT_360019</name>
</gene>
<evidence type="ECO:0000256" key="1">
    <source>
        <dbReference type="SAM" id="MobiDB-lite"/>
    </source>
</evidence>
<accession>A0A074XAK7</accession>
<dbReference type="Proteomes" id="UP000030706">
    <property type="component" value="Unassembled WGS sequence"/>
</dbReference>
<evidence type="ECO:0000313" key="2">
    <source>
        <dbReference type="EMBL" id="KEQ79092.1"/>
    </source>
</evidence>
<organism evidence="2 3">
    <name type="scientific">Aureobasidium pullulans EXF-150</name>
    <dbReference type="NCBI Taxonomy" id="1043002"/>
    <lineage>
        <taxon>Eukaryota</taxon>
        <taxon>Fungi</taxon>
        <taxon>Dikarya</taxon>
        <taxon>Ascomycota</taxon>
        <taxon>Pezizomycotina</taxon>
        <taxon>Dothideomycetes</taxon>
        <taxon>Dothideomycetidae</taxon>
        <taxon>Dothideales</taxon>
        <taxon>Saccotheciaceae</taxon>
        <taxon>Aureobasidium</taxon>
    </lineage>
</organism>
<proteinExistence type="predicted"/>
<protein>
    <submittedName>
        <fullName evidence="2">Uncharacterized protein</fullName>
    </submittedName>
</protein>
<name>A0A074XAK7_AURPU</name>
<evidence type="ECO:0000313" key="3">
    <source>
        <dbReference type="Proteomes" id="UP000030706"/>
    </source>
</evidence>
<reference evidence="2 3" key="1">
    <citation type="journal article" date="2014" name="BMC Genomics">
        <title>Genome sequencing of four Aureobasidium pullulans varieties: biotechnological potential, stress tolerance, and description of new species.</title>
        <authorList>
            <person name="Gostin Ar C."/>
            <person name="Ohm R.A."/>
            <person name="Kogej T."/>
            <person name="Sonjak S."/>
            <person name="Turk M."/>
            <person name="Zajc J."/>
            <person name="Zalar P."/>
            <person name="Grube M."/>
            <person name="Sun H."/>
            <person name="Han J."/>
            <person name="Sharma A."/>
            <person name="Chiniquy J."/>
            <person name="Ngan C.Y."/>
            <person name="Lipzen A."/>
            <person name="Barry K."/>
            <person name="Grigoriev I.V."/>
            <person name="Gunde-Cimerman N."/>
        </authorList>
    </citation>
    <scope>NUCLEOTIDE SEQUENCE [LARGE SCALE GENOMIC DNA]</scope>
    <source>
        <strain evidence="2 3">EXF-150</strain>
    </source>
</reference>